<keyword evidence="7" id="KW-0472">Membrane</keyword>
<proteinExistence type="predicted"/>
<dbReference type="PANTHER" id="PTHR35512">
    <property type="entry name" value="OS11G0550900 PROTEIN"/>
    <property type="match status" value="1"/>
</dbReference>
<evidence type="ECO:0000256" key="3">
    <source>
        <dbReference type="ARBA" id="ARBA00022692"/>
    </source>
</evidence>
<name>A0AAW1T387_9CHLO</name>
<comment type="subcellular location">
    <subcellularLocation>
        <location evidence="1">Membrane</location>
        <topology evidence="1">Single-pass membrane protein</topology>
    </subcellularLocation>
</comment>
<dbReference type="EMBL" id="JALJOV010000524">
    <property type="protein sequence ID" value="KAK9863039.1"/>
    <property type="molecule type" value="Genomic_DNA"/>
</dbReference>
<evidence type="ECO:0000256" key="1">
    <source>
        <dbReference type="ARBA" id="ARBA00004167"/>
    </source>
</evidence>
<dbReference type="Proteomes" id="UP001485043">
    <property type="component" value="Unassembled WGS sequence"/>
</dbReference>
<comment type="caution">
    <text evidence="10">The sequence shown here is derived from an EMBL/GenBank/DDBJ whole genome shotgun (WGS) entry which is preliminary data.</text>
</comment>
<evidence type="ECO:0000256" key="5">
    <source>
        <dbReference type="ARBA" id="ARBA00022989"/>
    </source>
</evidence>
<keyword evidence="6" id="KW-0811">Translocation</keyword>
<reference evidence="10 11" key="1">
    <citation type="journal article" date="2024" name="Nat. Commun.">
        <title>Phylogenomics reveals the evolutionary origins of lichenization in chlorophyte algae.</title>
        <authorList>
            <person name="Puginier C."/>
            <person name="Libourel C."/>
            <person name="Otte J."/>
            <person name="Skaloud P."/>
            <person name="Haon M."/>
            <person name="Grisel S."/>
            <person name="Petersen M."/>
            <person name="Berrin J.G."/>
            <person name="Delaux P.M."/>
            <person name="Dal Grande F."/>
            <person name="Keller J."/>
        </authorList>
    </citation>
    <scope>NUCLEOTIDE SEQUENCE [LARGE SCALE GENOMIC DNA]</scope>
    <source>
        <strain evidence="10 11">SAG 2523</strain>
    </source>
</reference>
<evidence type="ECO:0000313" key="10">
    <source>
        <dbReference type="EMBL" id="KAK9863039.1"/>
    </source>
</evidence>
<accession>A0AAW1T387</accession>
<evidence type="ECO:0000256" key="8">
    <source>
        <dbReference type="SAM" id="Coils"/>
    </source>
</evidence>
<protein>
    <recommendedName>
        <fullName evidence="12">Sec-independent protein translocase protein TatB</fullName>
    </recommendedName>
</protein>
<evidence type="ECO:0008006" key="12">
    <source>
        <dbReference type="Google" id="ProtNLM"/>
    </source>
</evidence>
<dbReference type="Pfam" id="PF02416">
    <property type="entry name" value="TatA_B_E"/>
    <property type="match status" value="1"/>
</dbReference>
<keyword evidence="5" id="KW-1133">Transmembrane helix</keyword>
<evidence type="ECO:0000256" key="2">
    <source>
        <dbReference type="ARBA" id="ARBA00022448"/>
    </source>
</evidence>
<feature type="region of interest" description="Disordered" evidence="9">
    <location>
        <begin position="97"/>
        <end position="129"/>
    </location>
</feature>
<keyword evidence="4" id="KW-0653">Protein transport</keyword>
<dbReference type="PANTHER" id="PTHR35512:SF1">
    <property type="entry name" value="OS11G0550900 PROTEIN"/>
    <property type="match status" value="1"/>
</dbReference>
<sequence>MFLVNYLEVIVIVGVAAVVLGPKDLLPVARNAGWIAGRAGSYLSVARGKYAAFAQEAEVAKLNAEVQESMNQLNAIRAELQSGINIFDPGPMGRRLLRVQPQGTGPQAAADTASGPLAGASIGPAPLQAPSGAAMLRAEAQAQAPGPQAHAGMGHQAWREMAVQQQVWPGAAPTRSAPHSVFNTHEQLLIIGKMCPDNRKPSRGSDTVSLSKKRSRPSYLVPYARKPMSISE</sequence>
<evidence type="ECO:0000313" key="11">
    <source>
        <dbReference type="Proteomes" id="UP001485043"/>
    </source>
</evidence>
<evidence type="ECO:0000256" key="9">
    <source>
        <dbReference type="SAM" id="MobiDB-lite"/>
    </source>
</evidence>
<feature type="region of interest" description="Disordered" evidence="9">
    <location>
        <begin position="195"/>
        <end position="217"/>
    </location>
</feature>
<evidence type="ECO:0000256" key="7">
    <source>
        <dbReference type="ARBA" id="ARBA00023136"/>
    </source>
</evidence>
<dbReference type="AlphaFoldDB" id="A0AAW1T387"/>
<keyword evidence="11" id="KW-1185">Reference proteome</keyword>
<feature type="coiled-coil region" evidence="8">
    <location>
        <begin position="52"/>
        <end position="79"/>
    </location>
</feature>
<evidence type="ECO:0000256" key="4">
    <source>
        <dbReference type="ARBA" id="ARBA00022927"/>
    </source>
</evidence>
<keyword evidence="3" id="KW-0812">Transmembrane</keyword>
<keyword evidence="8" id="KW-0175">Coiled coil</keyword>
<organism evidence="10 11">
    <name type="scientific">Apatococcus fuscideae</name>
    <dbReference type="NCBI Taxonomy" id="2026836"/>
    <lineage>
        <taxon>Eukaryota</taxon>
        <taxon>Viridiplantae</taxon>
        <taxon>Chlorophyta</taxon>
        <taxon>core chlorophytes</taxon>
        <taxon>Trebouxiophyceae</taxon>
        <taxon>Chlorellales</taxon>
        <taxon>Chlorellaceae</taxon>
        <taxon>Apatococcus</taxon>
    </lineage>
</organism>
<evidence type="ECO:0000256" key="6">
    <source>
        <dbReference type="ARBA" id="ARBA00023010"/>
    </source>
</evidence>
<gene>
    <name evidence="10" type="ORF">WJX84_002854</name>
</gene>
<keyword evidence="2" id="KW-0813">Transport</keyword>
<dbReference type="InterPro" id="IPR003369">
    <property type="entry name" value="TatA/B/E"/>
</dbReference>